<organism evidence="2 3">
    <name type="scientific">Mucuna pruriens</name>
    <name type="common">Velvet bean</name>
    <name type="synonym">Dolichos pruriens</name>
    <dbReference type="NCBI Taxonomy" id="157652"/>
    <lineage>
        <taxon>Eukaryota</taxon>
        <taxon>Viridiplantae</taxon>
        <taxon>Streptophyta</taxon>
        <taxon>Embryophyta</taxon>
        <taxon>Tracheophyta</taxon>
        <taxon>Spermatophyta</taxon>
        <taxon>Magnoliopsida</taxon>
        <taxon>eudicotyledons</taxon>
        <taxon>Gunneridae</taxon>
        <taxon>Pentapetalae</taxon>
        <taxon>rosids</taxon>
        <taxon>fabids</taxon>
        <taxon>Fabales</taxon>
        <taxon>Fabaceae</taxon>
        <taxon>Papilionoideae</taxon>
        <taxon>50 kb inversion clade</taxon>
        <taxon>NPAAA clade</taxon>
        <taxon>indigoferoid/millettioid clade</taxon>
        <taxon>Phaseoleae</taxon>
        <taxon>Mucuna</taxon>
    </lineage>
</organism>
<feature type="region of interest" description="Disordered" evidence="1">
    <location>
        <begin position="1"/>
        <end position="38"/>
    </location>
</feature>
<accession>A0A371ET29</accession>
<reference evidence="2" key="1">
    <citation type="submission" date="2018-05" db="EMBL/GenBank/DDBJ databases">
        <title>Draft genome of Mucuna pruriens seed.</title>
        <authorList>
            <person name="Nnadi N.E."/>
            <person name="Vos R."/>
            <person name="Hasami M.H."/>
            <person name="Devisetty U.K."/>
            <person name="Aguiy J.C."/>
        </authorList>
    </citation>
    <scope>NUCLEOTIDE SEQUENCE [LARGE SCALE GENOMIC DNA]</scope>
    <source>
        <strain evidence="2">JCA_2017</strain>
    </source>
</reference>
<sequence length="62" mass="6540">MLLVDEASNQKGSGVGKVLEGPNGSNPCNLDSEPTKTRPNILARMRLAKELGAQMLTAKSDS</sequence>
<proteinExistence type="predicted"/>
<feature type="non-terminal residue" evidence="2">
    <location>
        <position position="1"/>
    </location>
</feature>
<evidence type="ECO:0000313" key="2">
    <source>
        <dbReference type="EMBL" id="RDX69116.1"/>
    </source>
</evidence>
<dbReference type="OrthoDB" id="1740909at2759"/>
<dbReference type="EMBL" id="QJKJ01012250">
    <property type="protein sequence ID" value="RDX69116.1"/>
    <property type="molecule type" value="Genomic_DNA"/>
</dbReference>
<name>A0A371ET29_MUCPR</name>
<keyword evidence="3" id="KW-1185">Reference proteome</keyword>
<evidence type="ECO:0000313" key="3">
    <source>
        <dbReference type="Proteomes" id="UP000257109"/>
    </source>
</evidence>
<comment type="caution">
    <text evidence="2">The sequence shown here is derived from an EMBL/GenBank/DDBJ whole genome shotgun (WGS) entry which is preliminary data.</text>
</comment>
<dbReference type="AlphaFoldDB" id="A0A371ET29"/>
<dbReference type="Proteomes" id="UP000257109">
    <property type="component" value="Unassembled WGS sequence"/>
</dbReference>
<gene>
    <name evidence="2" type="ORF">CR513_51816</name>
</gene>
<evidence type="ECO:0000256" key="1">
    <source>
        <dbReference type="SAM" id="MobiDB-lite"/>
    </source>
</evidence>
<protein>
    <submittedName>
        <fullName evidence="2">Uncharacterized protein</fullName>
    </submittedName>
</protein>